<accession>A0ABT0FLF7</accession>
<name>A0ABT0FLF7_9ACTN</name>
<dbReference type="RefSeq" id="WP_242373454.1">
    <property type="nucleotide sequence ID" value="NZ_JAKRKC020000001.1"/>
</dbReference>
<organism evidence="2 3">
    <name type="scientific">Actinomadura luzonensis</name>
    <dbReference type="NCBI Taxonomy" id="2805427"/>
    <lineage>
        <taxon>Bacteria</taxon>
        <taxon>Bacillati</taxon>
        <taxon>Actinomycetota</taxon>
        <taxon>Actinomycetes</taxon>
        <taxon>Streptosporangiales</taxon>
        <taxon>Thermomonosporaceae</taxon>
        <taxon>Actinomadura</taxon>
    </lineage>
</organism>
<evidence type="ECO:0000256" key="1">
    <source>
        <dbReference type="SAM" id="MobiDB-lite"/>
    </source>
</evidence>
<feature type="compositionally biased region" description="Low complexity" evidence="1">
    <location>
        <begin position="41"/>
        <end position="52"/>
    </location>
</feature>
<evidence type="ECO:0000313" key="3">
    <source>
        <dbReference type="Proteomes" id="UP001317259"/>
    </source>
</evidence>
<dbReference type="Proteomes" id="UP001317259">
    <property type="component" value="Unassembled WGS sequence"/>
</dbReference>
<comment type="caution">
    <text evidence="2">The sequence shown here is derived from an EMBL/GenBank/DDBJ whole genome shotgun (WGS) entry which is preliminary data.</text>
</comment>
<reference evidence="2 3" key="1">
    <citation type="submission" date="2022-04" db="EMBL/GenBank/DDBJ databases">
        <title>Genome draft of Actinomadura sp. ATCC 31491.</title>
        <authorList>
            <person name="Shi X."/>
            <person name="Du Y."/>
        </authorList>
    </citation>
    <scope>NUCLEOTIDE SEQUENCE [LARGE SCALE GENOMIC DNA]</scope>
    <source>
        <strain evidence="2 3">ATCC 31491</strain>
    </source>
</reference>
<protein>
    <submittedName>
        <fullName evidence="2">Uncharacterized protein</fullName>
    </submittedName>
</protein>
<keyword evidence="3" id="KW-1185">Reference proteome</keyword>
<proteinExistence type="predicted"/>
<sequence length="92" mass="9989">MTGDHRPDPRLTASADIVFAATVRAERICFDRAPPVTVTFSGEPGEESASGSRRAGLPDRVAERRVYREVRVDYVIAARLAGHGPDAEERPG</sequence>
<evidence type="ECO:0000313" key="2">
    <source>
        <dbReference type="EMBL" id="MCK2212773.1"/>
    </source>
</evidence>
<dbReference type="EMBL" id="JAKRKC020000001">
    <property type="protein sequence ID" value="MCK2212773.1"/>
    <property type="molecule type" value="Genomic_DNA"/>
</dbReference>
<feature type="region of interest" description="Disordered" evidence="1">
    <location>
        <begin position="38"/>
        <end position="58"/>
    </location>
</feature>
<gene>
    <name evidence="2" type="ORF">MF672_003025</name>
</gene>